<protein>
    <recommendedName>
        <fullName evidence="6">Phosphagen kinase C-terminal domain-containing protein</fullName>
    </recommendedName>
</protein>
<evidence type="ECO:0000256" key="5">
    <source>
        <dbReference type="PROSITE-ProRule" id="PRU00843"/>
    </source>
</evidence>
<dbReference type="Gene3D" id="3.30.590.10">
    <property type="entry name" value="Glutamine synthetase/guanido kinase, catalytic domain"/>
    <property type="match status" value="1"/>
</dbReference>
<dbReference type="GO" id="GO:0046314">
    <property type="term" value="P:phosphocreatine biosynthetic process"/>
    <property type="evidence" value="ECO:0007669"/>
    <property type="project" value="InterPro"/>
</dbReference>
<dbReference type="InterPro" id="IPR022414">
    <property type="entry name" value="ATP-guanido_PTrfase_cat"/>
</dbReference>
<evidence type="ECO:0000313" key="7">
    <source>
        <dbReference type="EMBL" id="RGC50938.1"/>
    </source>
</evidence>
<dbReference type="PANTHER" id="PTHR11547">
    <property type="entry name" value="ARGININE OR CREATINE KINASE"/>
    <property type="match status" value="1"/>
</dbReference>
<evidence type="ECO:0000313" key="8">
    <source>
        <dbReference type="Proteomes" id="UP000261231"/>
    </source>
</evidence>
<feature type="domain" description="Phosphagen kinase C-terminal" evidence="6">
    <location>
        <begin position="16"/>
        <end position="247"/>
    </location>
</feature>
<keyword evidence="1 5" id="KW-0808">Transferase</keyword>
<dbReference type="AlphaFoldDB" id="A0A3E2XQJ4"/>
<evidence type="ECO:0000256" key="4">
    <source>
        <dbReference type="ARBA" id="ARBA00022840"/>
    </source>
</evidence>
<feature type="binding site" evidence="5">
    <location>
        <begin position="169"/>
        <end position="173"/>
    </location>
    <ligand>
        <name>ATP</name>
        <dbReference type="ChEBI" id="CHEBI:30616"/>
    </ligand>
</feature>
<accession>A0A3E2XQJ4</accession>
<gene>
    <name evidence="7" type="ORF">DW747_00040</name>
</gene>
<dbReference type="InterPro" id="IPR000749">
    <property type="entry name" value="ATP-guanido_PTrfase"/>
</dbReference>
<keyword evidence="8" id="KW-1185">Reference proteome</keyword>
<dbReference type="GO" id="GO:0005524">
    <property type="term" value="F:ATP binding"/>
    <property type="evidence" value="ECO:0007669"/>
    <property type="project" value="UniProtKB-UniRule"/>
</dbReference>
<comment type="caution">
    <text evidence="7">The sequence shown here is derived from an EMBL/GenBank/DDBJ whole genome shotgun (WGS) entry which is preliminary data.</text>
</comment>
<dbReference type="SUPFAM" id="SSF55931">
    <property type="entry name" value="Glutamine synthetase/guanido kinase"/>
    <property type="match status" value="1"/>
</dbReference>
<dbReference type="PANTHER" id="PTHR11547:SF38">
    <property type="entry name" value="ARGININE KINASE 1-RELATED"/>
    <property type="match status" value="1"/>
</dbReference>
<comment type="caution">
    <text evidence="5">Lacks conserved residue(s) required for the propagation of feature annotation.</text>
</comment>
<evidence type="ECO:0000256" key="2">
    <source>
        <dbReference type="ARBA" id="ARBA00022741"/>
    </source>
</evidence>
<evidence type="ECO:0000256" key="3">
    <source>
        <dbReference type="ARBA" id="ARBA00022777"/>
    </source>
</evidence>
<sequence>MNMRKWYEMEACNQGPIIGGQVYLVRNIMGYPFEAKMNEEEQKVLMTAVCYAVRQSEEVLQKKFVFINFSEVRDYEQQALIGKLAIPPQMFEKGHEAGILISEDESISVLVNGKEHLCIQVSCPGNHIQEAMALAGQVDDCLNQYLKYAFSKKYGYLTSSPLYMGTGMSASYLLHLPYLEKKSVMHQIEKQISQYGFTLRPHFDGQTEAPGSVYRMRNRKTLGLSESEITSALEHLAGQLAEQEEALARQCFNEDRLSQVDPMYRAYGLIKYARKLGYDETMACLSLLHAGDLYHIWPEQAEICPFAVMLNMADAVLSASAEKNISSSERGRARADYIRRNLPVLDASEAVSS</sequence>
<dbReference type="Proteomes" id="UP000261231">
    <property type="component" value="Unassembled WGS sequence"/>
</dbReference>
<dbReference type="OrthoDB" id="9791353at2"/>
<feature type="binding site" evidence="5">
    <location>
        <begin position="19"/>
        <end position="23"/>
    </location>
    <ligand>
        <name>ATP</name>
        <dbReference type="ChEBI" id="CHEBI:30616"/>
    </ligand>
</feature>
<keyword evidence="3 5" id="KW-0418">Kinase</keyword>
<dbReference type="PROSITE" id="PS51510">
    <property type="entry name" value="PHOSPHAGEN_KINASE_C"/>
    <property type="match status" value="1"/>
</dbReference>
<dbReference type="GO" id="GO:0005615">
    <property type="term" value="C:extracellular space"/>
    <property type="evidence" value="ECO:0007669"/>
    <property type="project" value="TreeGrafter"/>
</dbReference>
<keyword evidence="2 5" id="KW-0547">Nucleotide-binding</keyword>
<proteinExistence type="inferred from homology"/>
<name>A0A3E2XQJ4_9FIRM</name>
<reference evidence="7 8" key="1">
    <citation type="submission" date="2018-08" db="EMBL/GenBank/DDBJ databases">
        <title>A genome reference for cultivated species of the human gut microbiota.</title>
        <authorList>
            <person name="Zou Y."/>
            <person name="Xue W."/>
            <person name="Luo G."/>
        </authorList>
    </citation>
    <scope>NUCLEOTIDE SEQUENCE [LARGE SCALE GENOMIC DNA]</scope>
    <source>
        <strain evidence="7 8">AM28-39</strain>
    </source>
</reference>
<organism evidence="7 8">
    <name type="scientific">Coprococcus catus</name>
    <dbReference type="NCBI Taxonomy" id="116085"/>
    <lineage>
        <taxon>Bacteria</taxon>
        <taxon>Bacillati</taxon>
        <taxon>Bacillota</taxon>
        <taxon>Clostridia</taxon>
        <taxon>Lachnospirales</taxon>
        <taxon>Lachnospiraceae</taxon>
        <taxon>Coprococcus</taxon>
    </lineage>
</organism>
<comment type="similarity">
    <text evidence="5">Belongs to the ATP:guanido phosphotransferase family.</text>
</comment>
<evidence type="ECO:0000256" key="1">
    <source>
        <dbReference type="ARBA" id="ARBA00022679"/>
    </source>
</evidence>
<dbReference type="Pfam" id="PF00217">
    <property type="entry name" value="ATP-gua_Ptrans"/>
    <property type="match status" value="1"/>
</dbReference>
<dbReference type="InterPro" id="IPR014746">
    <property type="entry name" value="Gln_synth/guanido_kin_cat_dom"/>
</dbReference>
<keyword evidence="4 5" id="KW-0067">ATP-binding</keyword>
<evidence type="ECO:0000259" key="6">
    <source>
        <dbReference type="PROSITE" id="PS51510"/>
    </source>
</evidence>
<feature type="binding site" evidence="5">
    <location>
        <begin position="200"/>
        <end position="205"/>
    </location>
    <ligand>
        <name>ATP</name>
        <dbReference type="ChEBI" id="CHEBI:30616"/>
    </ligand>
</feature>
<dbReference type="EMBL" id="QVFD01000001">
    <property type="protein sequence ID" value="RGC50938.1"/>
    <property type="molecule type" value="Genomic_DNA"/>
</dbReference>
<dbReference type="GO" id="GO:0004111">
    <property type="term" value="F:creatine kinase activity"/>
    <property type="evidence" value="ECO:0007669"/>
    <property type="project" value="InterPro"/>
</dbReference>